<gene>
    <name evidence="1" type="ORF">B5M42_07905</name>
</gene>
<protein>
    <submittedName>
        <fullName evidence="1">Uncharacterized protein</fullName>
    </submittedName>
</protein>
<dbReference type="EMBL" id="MYFO01000007">
    <property type="protein sequence ID" value="TFE89359.1"/>
    <property type="molecule type" value="Genomic_DNA"/>
</dbReference>
<dbReference type="Proteomes" id="UP000298246">
    <property type="component" value="Unassembled WGS sequence"/>
</dbReference>
<name>A0A4Y8Q7L4_9BACL</name>
<comment type="caution">
    <text evidence="1">The sequence shown here is derived from an EMBL/GenBank/DDBJ whole genome shotgun (WGS) entry which is preliminary data.</text>
</comment>
<proteinExistence type="predicted"/>
<evidence type="ECO:0000313" key="2">
    <source>
        <dbReference type="Proteomes" id="UP000298246"/>
    </source>
</evidence>
<accession>A0A4Y8Q7L4</accession>
<reference evidence="1 2" key="1">
    <citation type="submission" date="2017-03" db="EMBL/GenBank/DDBJ databases">
        <title>Isolation of Levoglucosan Utilizing Bacteria.</title>
        <authorList>
            <person name="Arya A.S."/>
        </authorList>
    </citation>
    <scope>NUCLEOTIDE SEQUENCE [LARGE SCALE GENOMIC DNA]</scope>
    <source>
        <strain evidence="1 2">MEC069</strain>
    </source>
</reference>
<sequence>MDQEADRMKRREIKPVVLKQPKRCKGCVWGHWEGVRQYCSRPICAKEQRFFEENVSKLKTFLA</sequence>
<keyword evidence="2" id="KW-1185">Reference proteome</keyword>
<organism evidence="1 2">
    <name type="scientific">Paenibacillus athensensis</name>
    <dbReference type="NCBI Taxonomy" id="1967502"/>
    <lineage>
        <taxon>Bacteria</taxon>
        <taxon>Bacillati</taxon>
        <taxon>Bacillota</taxon>
        <taxon>Bacilli</taxon>
        <taxon>Bacillales</taxon>
        <taxon>Paenibacillaceae</taxon>
        <taxon>Paenibacillus</taxon>
    </lineage>
</organism>
<dbReference type="OrthoDB" id="2665051at2"/>
<dbReference type="AlphaFoldDB" id="A0A4Y8Q7L4"/>
<evidence type="ECO:0000313" key="1">
    <source>
        <dbReference type="EMBL" id="TFE89359.1"/>
    </source>
</evidence>